<protein>
    <submittedName>
        <fullName evidence="10">ATPeVS1</fullName>
    </submittedName>
</protein>
<keyword evidence="11" id="KW-1185">Reference proteome</keyword>
<dbReference type="GO" id="GO:0001671">
    <property type="term" value="F:ATPase activator activity"/>
    <property type="evidence" value="ECO:0007669"/>
    <property type="project" value="TreeGrafter"/>
</dbReference>
<evidence type="ECO:0000313" key="11">
    <source>
        <dbReference type="Proteomes" id="UP000597762"/>
    </source>
</evidence>
<dbReference type="PANTHER" id="PTHR12471">
    <property type="entry name" value="VACUOLAR ATP SYNTHASE SUBUNIT S1"/>
    <property type="match status" value="1"/>
</dbReference>
<name>A0A812BV08_ACAPH</name>
<dbReference type="InterPro" id="IPR046756">
    <property type="entry name" value="VAS1/VOA1_TM"/>
</dbReference>
<keyword evidence="5 6" id="KW-0472">Membrane</keyword>
<dbReference type="Proteomes" id="UP000597762">
    <property type="component" value="Unassembled WGS sequence"/>
</dbReference>
<reference evidence="10" key="1">
    <citation type="submission" date="2021-01" db="EMBL/GenBank/DDBJ databases">
        <authorList>
            <person name="Li R."/>
            <person name="Bekaert M."/>
        </authorList>
    </citation>
    <scope>NUCLEOTIDE SEQUENCE</scope>
    <source>
        <strain evidence="10">Farmed</strain>
    </source>
</reference>
<keyword evidence="4 6" id="KW-1133">Transmembrane helix</keyword>
<evidence type="ECO:0000259" key="8">
    <source>
        <dbReference type="Pfam" id="PF05827"/>
    </source>
</evidence>
<evidence type="ECO:0000256" key="2">
    <source>
        <dbReference type="ARBA" id="ARBA00009037"/>
    </source>
</evidence>
<comment type="caution">
    <text evidence="10">The sequence shown here is derived from an EMBL/GenBank/DDBJ whole genome shotgun (WGS) entry which is preliminary data.</text>
</comment>
<feature type="transmembrane region" description="Helical" evidence="6">
    <location>
        <begin position="387"/>
        <end position="410"/>
    </location>
</feature>
<proteinExistence type="inferred from homology"/>
<feature type="signal peptide" evidence="7">
    <location>
        <begin position="1"/>
        <end position="23"/>
    </location>
</feature>
<dbReference type="Pfam" id="PF20520">
    <property type="entry name" value="Ac45-VOA1_TM"/>
    <property type="match status" value="1"/>
</dbReference>
<organism evidence="10 11">
    <name type="scientific">Acanthosepion pharaonis</name>
    <name type="common">Pharaoh cuttlefish</name>
    <name type="synonym">Sepia pharaonis</name>
    <dbReference type="NCBI Taxonomy" id="158019"/>
    <lineage>
        <taxon>Eukaryota</taxon>
        <taxon>Metazoa</taxon>
        <taxon>Spiralia</taxon>
        <taxon>Lophotrochozoa</taxon>
        <taxon>Mollusca</taxon>
        <taxon>Cephalopoda</taxon>
        <taxon>Coleoidea</taxon>
        <taxon>Decapodiformes</taxon>
        <taxon>Sepiida</taxon>
        <taxon>Sepiina</taxon>
        <taxon>Sepiidae</taxon>
        <taxon>Acanthosepion</taxon>
    </lineage>
</organism>
<evidence type="ECO:0000259" key="9">
    <source>
        <dbReference type="Pfam" id="PF20520"/>
    </source>
</evidence>
<accession>A0A812BV08</accession>
<evidence type="ECO:0000256" key="4">
    <source>
        <dbReference type="ARBA" id="ARBA00022989"/>
    </source>
</evidence>
<keyword evidence="3 6" id="KW-0812">Transmembrane</keyword>
<sequence>MNILAVSIFSVLLISAGSHFANGGDVPALIWSPTRSMADLPQVIAGKKIDASSFHSKYLVPLAKGSRAFIVFLQDKFGLDYLSRYADIYSKDSSGGAFKNVKHFMEDQFSTNLPSVLEPMSAIDSLKKTFHNDLVEIHEPSKLATMEIKTDKPQLVLVHLPDLAGKKNEEAAIKNNDDLIAKMLQELKNRKVDYAAVLTGEQAPPEEKDSNYLGRHLLQVEPKANNTNLTGIYLDFPNCPFYAEKFQVDIRSGANVTTYNMVTVISKSSNCVNNTAAMSFSLQSENKSMTANFSLNFNMSRRSNWNLQSFNIDYTLKGESTSASLDVSDINAPNDFSYHCTQQPLLKSNLTGPSAVVVRLENFQVQPFNAVNGTFSTAWDCTGFFTIGIWMGLFSTLILALIIAFGLFMIMDIKTMDRFDDPKGKAFTVTAVDS</sequence>
<feature type="chain" id="PRO_5032983943" evidence="7">
    <location>
        <begin position="24"/>
        <end position="434"/>
    </location>
</feature>
<dbReference type="PANTHER" id="PTHR12471:SF7">
    <property type="entry name" value="V-TYPE PROTON ATPASE SUBUNIT S1"/>
    <property type="match status" value="1"/>
</dbReference>
<dbReference type="InterPro" id="IPR008388">
    <property type="entry name" value="Ac45_acc_su"/>
</dbReference>
<dbReference type="Pfam" id="PF05827">
    <property type="entry name" value="VAS1_LD"/>
    <property type="match status" value="1"/>
</dbReference>
<evidence type="ECO:0000256" key="7">
    <source>
        <dbReference type="SAM" id="SignalP"/>
    </source>
</evidence>
<evidence type="ECO:0000256" key="5">
    <source>
        <dbReference type="ARBA" id="ARBA00023136"/>
    </source>
</evidence>
<evidence type="ECO:0000256" key="3">
    <source>
        <dbReference type="ARBA" id="ARBA00022692"/>
    </source>
</evidence>
<feature type="domain" description="V-type proton ATPase subunit S1 luminal" evidence="8">
    <location>
        <begin position="241"/>
        <end position="368"/>
    </location>
</feature>
<dbReference type="GO" id="GO:0030641">
    <property type="term" value="P:regulation of cellular pH"/>
    <property type="evidence" value="ECO:0007669"/>
    <property type="project" value="TreeGrafter"/>
</dbReference>
<keyword evidence="7" id="KW-0732">Signal</keyword>
<comment type="subcellular location">
    <subcellularLocation>
        <location evidence="1">Membrane</location>
        <topology evidence="1">Single-pass membrane protein</topology>
    </subcellularLocation>
</comment>
<gene>
    <name evidence="10" type="ORF">SPHA_23320</name>
</gene>
<dbReference type="Gene3D" id="2.40.160.110">
    <property type="match status" value="1"/>
</dbReference>
<comment type="similarity">
    <text evidence="2">Belongs to the vacuolar ATPase subunit S1 family.</text>
</comment>
<evidence type="ECO:0000256" key="1">
    <source>
        <dbReference type="ARBA" id="ARBA00004167"/>
    </source>
</evidence>
<dbReference type="InterPro" id="IPR046755">
    <property type="entry name" value="VAS1_LD"/>
</dbReference>
<evidence type="ECO:0000313" key="10">
    <source>
        <dbReference type="EMBL" id="CAE1242460.1"/>
    </source>
</evidence>
<dbReference type="GO" id="GO:0033176">
    <property type="term" value="C:proton-transporting V-type ATPase complex"/>
    <property type="evidence" value="ECO:0007669"/>
    <property type="project" value="TreeGrafter"/>
</dbReference>
<evidence type="ECO:0000256" key="6">
    <source>
        <dbReference type="SAM" id="Phobius"/>
    </source>
</evidence>
<feature type="domain" description="V-type proton ATPase subunit S1/VOA1 transmembrane" evidence="9">
    <location>
        <begin position="383"/>
        <end position="421"/>
    </location>
</feature>
<dbReference type="AlphaFoldDB" id="A0A812BV08"/>
<dbReference type="EMBL" id="CAHIKZ030000863">
    <property type="protein sequence ID" value="CAE1242460.1"/>
    <property type="molecule type" value="Genomic_DNA"/>
</dbReference>
<dbReference type="OrthoDB" id="9985059at2759"/>